<dbReference type="InterPro" id="IPR003917">
    <property type="entry name" value="NADH_UbQ_OxRdtase_chain2"/>
</dbReference>
<dbReference type="GO" id="GO:0008137">
    <property type="term" value="F:NADH dehydrogenase (ubiquinone) activity"/>
    <property type="evidence" value="ECO:0007669"/>
    <property type="project" value="UniProtKB-EC"/>
</dbReference>
<evidence type="ECO:0000259" key="19">
    <source>
        <dbReference type="Pfam" id="PF06444"/>
    </source>
</evidence>
<proteinExistence type="inferred from homology"/>
<dbReference type="InterPro" id="IPR001750">
    <property type="entry name" value="ND/Mrp_TM"/>
</dbReference>
<dbReference type="InterPro" id="IPR010933">
    <property type="entry name" value="NADH_DH_su2_C"/>
</dbReference>
<evidence type="ECO:0000256" key="1">
    <source>
        <dbReference type="ARBA" id="ARBA00004448"/>
    </source>
</evidence>
<evidence type="ECO:0000313" key="20">
    <source>
        <dbReference type="EMBL" id="ABL11115.1"/>
    </source>
</evidence>
<protein>
    <recommendedName>
        <fullName evidence="4 17">NADH-ubiquinone oxidoreductase chain 2</fullName>
        <ecNumber evidence="3 17">7.1.1.2</ecNumber>
    </recommendedName>
</protein>
<feature type="transmembrane region" description="Helical" evidence="17">
    <location>
        <begin position="272"/>
        <end position="294"/>
    </location>
</feature>
<dbReference type="GO" id="GO:0005743">
    <property type="term" value="C:mitochondrial inner membrane"/>
    <property type="evidence" value="ECO:0007669"/>
    <property type="project" value="UniProtKB-SubCell"/>
</dbReference>
<feature type="transmembrane region" description="Helical" evidence="17">
    <location>
        <begin position="56"/>
        <end position="74"/>
    </location>
</feature>
<evidence type="ECO:0000256" key="2">
    <source>
        <dbReference type="ARBA" id="ARBA00007012"/>
    </source>
</evidence>
<feature type="transmembrane region" description="Helical" evidence="17">
    <location>
        <begin position="94"/>
        <end position="115"/>
    </location>
</feature>
<comment type="catalytic activity">
    <reaction evidence="16 17">
        <text>a ubiquinone + NADH + 5 H(+)(in) = a ubiquinol + NAD(+) + 4 H(+)(out)</text>
        <dbReference type="Rhea" id="RHEA:29091"/>
        <dbReference type="Rhea" id="RHEA-COMP:9565"/>
        <dbReference type="Rhea" id="RHEA-COMP:9566"/>
        <dbReference type="ChEBI" id="CHEBI:15378"/>
        <dbReference type="ChEBI" id="CHEBI:16389"/>
        <dbReference type="ChEBI" id="CHEBI:17976"/>
        <dbReference type="ChEBI" id="CHEBI:57540"/>
        <dbReference type="ChEBI" id="CHEBI:57945"/>
        <dbReference type="EC" id="7.1.1.2"/>
    </reaction>
</comment>
<comment type="subcellular location">
    <subcellularLocation>
        <location evidence="1 17">Mitochondrion inner membrane</location>
        <topology evidence="1 17">Multi-pass membrane protein</topology>
    </subcellularLocation>
</comment>
<keyword evidence="6 17" id="KW-0679">Respiratory chain</keyword>
<evidence type="ECO:0000256" key="4">
    <source>
        <dbReference type="ARBA" id="ARBA00021008"/>
    </source>
</evidence>
<keyword evidence="13 17" id="KW-0830">Ubiquinone</keyword>
<feature type="transmembrane region" description="Helical" evidence="17">
    <location>
        <begin position="243"/>
        <end position="266"/>
    </location>
</feature>
<evidence type="ECO:0000256" key="8">
    <source>
        <dbReference type="ARBA" id="ARBA00022792"/>
    </source>
</evidence>
<feature type="transmembrane region" description="Helical" evidence="17">
    <location>
        <begin position="26"/>
        <end position="44"/>
    </location>
</feature>
<sequence>MNPYILALMMSSVATGTIIVASTHHWLFAWIGLELNTLAILPLLAKTYTPRATEAATKYFLIQAAASSTLLFASSSNAWLTGQWSMTELTTQPAVTLLTMALMMKLGVAPLHTWLPEVMQGTSTNMALILATWQKLAPFTMLYITAHTLHTQTLLTLALTSTLIGGWGGLNQTQLRKMMAFSSIAHLGWTTAIITLNKDLALITLIIYITMTTTVFSTMSVLDTKSFKDATTTWTTTPTTTTILLLTLISLGGLPPLSGFAPKWFILNTLTYLALTALAVTLALTSLLSLMFYIRLTYITSLTLAPITSQMKLKWRLKPLQQTWRTTTTAALTTMLLPLTPLIITN</sequence>
<organism evidence="20">
    <name type="scientific">Blanus cinereus</name>
    <name type="common">Mediterranean worm lizard</name>
    <name type="synonym">Amphisbaena cinerea</name>
    <dbReference type="NCBI Taxonomy" id="227091"/>
    <lineage>
        <taxon>Eukaryota</taxon>
        <taxon>Metazoa</taxon>
        <taxon>Chordata</taxon>
        <taxon>Craniata</taxon>
        <taxon>Vertebrata</taxon>
        <taxon>Euteleostomi</taxon>
        <taxon>Lepidosauria</taxon>
        <taxon>Squamata</taxon>
        <taxon>Bifurcata</taxon>
        <taxon>Unidentata</taxon>
        <taxon>Episquamata</taxon>
        <taxon>Laterata</taxon>
        <taxon>Lacertibaenia</taxon>
        <taxon>Amphisbaenia</taxon>
        <taxon>Blanidae</taxon>
        <taxon>Blanus</taxon>
    </lineage>
</organism>
<keyword evidence="12 17" id="KW-0520">NAD</keyword>
<reference evidence="20" key="1">
    <citation type="journal article" date="2008" name="Biol. J. Linn. Soc. Lond.">
        <title>Morphological, mitochondrial DNA and allozyme evolution in representative amphibians and reptiles inhabiting each side of the Strait of Gibraltar.</title>
        <authorList>
            <person name="Busack S.D."/>
            <person name="Lawson R."/>
        </authorList>
    </citation>
    <scope>NUCLEOTIDE SEQUENCE</scope>
</reference>
<evidence type="ECO:0000256" key="14">
    <source>
        <dbReference type="ARBA" id="ARBA00023128"/>
    </source>
</evidence>
<dbReference type="EC" id="7.1.1.2" evidence="3 17"/>
<comment type="function">
    <text evidence="17">Core subunit of the mitochondrial membrane respiratory chain NADH dehydrogenase (Complex I) which catalyzes electron transfer from NADH through the respiratory chain, using ubiquinone as an electron acceptor. Essential for the catalytic activity and assembly of complex I.</text>
</comment>
<evidence type="ECO:0000256" key="16">
    <source>
        <dbReference type="ARBA" id="ARBA00049551"/>
    </source>
</evidence>
<feature type="transmembrane region" description="Helical" evidence="17">
    <location>
        <begin position="202"/>
        <end position="222"/>
    </location>
</feature>
<keyword evidence="15 17" id="KW-0472">Membrane</keyword>
<dbReference type="EMBL" id="DQ902264">
    <property type="protein sequence ID" value="ABL11116.1"/>
    <property type="molecule type" value="Genomic_DNA"/>
</dbReference>
<comment type="similarity">
    <text evidence="2 17">Belongs to the complex I subunit 2 family.</text>
</comment>
<evidence type="ECO:0000256" key="11">
    <source>
        <dbReference type="ARBA" id="ARBA00022989"/>
    </source>
</evidence>
<dbReference type="AlphaFoldDB" id="A1C0T0"/>
<evidence type="ECO:0000256" key="13">
    <source>
        <dbReference type="ARBA" id="ARBA00023075"/>
    </source>
</evidence>
<evidence type="ECO:0000256" key="5">
    <source>
        <dbReference type="ARBA" id="ARBA00022448"/>
    </source>
</evidence>
<evidence type="ECO:0000256" key="17">
    <source>
        <dbReference type="RuleBase" id="RU003403"/>
    </source>
</evidence>
<evidence type="ECO:0000256" key="7">
    <source>
        <dbReference type="ARBA" id="ARBA00022692"/>
    </source>
</evidence>
<evidence type="ECO:0000256" key="10">
    <source>
        <dbReference type="ARBA" id="ARBA00022982"/>
    </source>
</evidence>
<evidence type="ECO:0000256" key="3">
    <source>
        <dbReference type="ARBA" id="ARBA00012944"/>
    </source>
</evidence>
<dbReference type="PRINTS" id="PR01436">
    <property type="entry name" value="NADHDHGNASE2"/>
</dbReference>
<keyword evidence="14 17" id="KW-0496">Mitochondrion</keyword>
<dbReference type="InterPro" id="IPR050175">
    <property type="entry name" value="Complex_I_Subunit_2"/>
</dbReference>
<name>A1C0T0_BLACI</name>
<keyword evidence="10 17" id="KW-0249">Electron transport</keyword>
<evidence type="ECO:0000256" key="15">
    <source>
        <dbReference type="ARBA" id="ARBA00023136"/>
    </source>
</evidence>
<accession>A1C0T0</accession>
<evidence type="ECO:0000256" key="9">
    <source>
        <dbReference type="ARBA" id="ARBA00022967"/>
    </source>
</evidence>
<dbReference type="EMBL" id="DQ902263">
    <property type="protein sequence ID" value="ABL11115.1"/>
    <property type="molecule type" value="Genomic_DNA"/>
</dbReference>
<keyword evidence="11 17" id="KW-1133">Transmembrane helix</keyword>
<evidence type="ECO:0000259" key="18">
    <source>
        <dbReference type="Pfam" id="PF00361"/>
    </source>
</evidence>
<dbReference type="Pfam" id="PF00361">
    <property type="entry name" value="Proton_antipo_M"/>
    <property type="match status" value="1"/>
</dbReference>
<dbReference type="PANTHER" id="PTHR46552">
    <property type="entry name" value="NADH-UBIQUINONE OXIDOREDUCTASE CHAIN 2"/>
    <property type="match status" value="1"/>
</dbReference>
<feature type="domain" description="NADH dehydrogenase subunit 2 C-terminal" evidence="19">
    <location>
        <begin position="290"/>
        <end position="344"/>
    </location>
</feature>
<evidence type="ECO:0000256" key="12">
    <source>
        <dbReference type="ARBA" id="ARBA00023027"/>
    </source>
</evidence>
<dbReference type="PANTHER" id="PTHR46552:SF1">
    <property type="entry name" value="NADH-UBIQUINONE OXIDOREDUCTASE CHAIN 2"/>
    <property type="match status" value="1"/>
</dbReference>
<keyword evidence="5" id="KW-0813">Transport</keyword>
<dbReference type="GO" id="GO:0006120">
    <property type="term" value="P:mitochondrial electron transport, NADH to ubiquinone"/>
    <property type="evidence" value="ECO:0007669"/>
    <property type="project" value="InterPro"/>
</dbReference>
<keyword evidence="9 17" id="KW-1278">Translocase</keyword>
<keyword evidence="7 17" id="KW-0812">Transmembrane</keyword>
<feature type="domain" description="NADH:quinone oxidoreductase/Mrp antiporter transmembrane" evidence="18">
    <location>
        <begin position="25"/>
        <end position="288"/>
    </location>
</feature>
<dbReference type="Pfam" id="PF06444">
    <property type="entry name" value="NADH_dehy_S2_C"/>
    <property type="match status" value="1"/>
</dbReference>
<feature type="transmembrane region" description="Helical" evidence="17">
    <location>
        <begin position="152"/>
        <end position="171"/>
    </location>
</feature>
<evidence type="ECO:0000256" key="6">
    <source>
        <dbReference type="ARBA" id="ARBA00022660"/>
    </source>
</evidence>
<keyword evidence="8 17" id="KW-0999">Mitochondrion inner membrane</keyword>
<gene>
    <name evidence="20" type="primary">ND2</name>
</gene>
<geneLocation type="mitochondrion" evidence="20"/>